<evidence type="ECO:0000313" key="4">
    <source>
        <dbReference type="EMBL" id="MFD1264852.1"/>
    </source>
</evidence>
<dbReference type="Gene3D" id="3.30.300.20">
    <property type="match status" value="1"/>
</dbReference>
<dbReference type="InterPro" id="IPR000238">
    <property type="entry name" value="RbfA"/>
</dbReference>
<dbReference type="NCBIfam" id="TIGR00082">
    <property type="entry name" value="rbfA"/>
    <property type="match status" value="1"/>
</dbReference>
<comment type="function">
    <text evidence="2">One of several proteins that assist in the late maturation steps of the functional core of the 30S ribosomal subunit. Associates with free 30S ribosomal subunits (but not with 30S subunits that are part of 70S ribosomes or polysomes). Required for efficient processing of 16S rRNA. May interact with the 5'-terminal helix region of 16S rRNA.</text>
</comment>
<feature type="compositionally biased region" description="Basic and acidic residues" evidence="3">
    <location>
        <begin position="114"/>
        <end position="123"/>
    </location>
</feature>
<feature type="compositionally biased region" description="Basic and acidic residues" evidence="3">
    <location>
        <begin position="131"/>
        <end position="146"/>
    </location>
</feature>
<evidence type="ECO:0000256" key="1">
    <source>
        <dbReference type="ARBA" id="ARBA00022517"/>
    </source>
</evidence>
<name>A0ABW3WGQ7_9RHOO</name>
<evidence type="ECO:0000256" key="3">
    <source>
        <dbReference type="SAM" id="MobiDB-lite"/>
    </source>
</evidence>
<keyword evidence="2" id="KW-0963">Cytoplasm</keyword>
<evidence type="ECO:0000256" key="2">
    <source>
        <dbReference type="HAMAP-Rule" id="MF_00003"/>
    </source>
</evidence>
<dbReference type="SUPFAM" id="SSF89919">
    <property type="entry name" value="Ribosome-binding factor A, RbfA"/>
    <property type="match status" value="1"/>
</dbReference>
<keyword evidence="1 2" id="KW-0690">Ribosome biogenesis</keyword>
<dbReference type="RefSeq" id="WP_277831917.1">
    <property type="nucleotide sequence ID" value="NZ_JARQZE010000004.1"/>
</dbReference>
<protein>
    <recommendedName>
        <fullName evidence="2">Ribosome-binding factor A</fullName>
    </recommendedName>
</protein>
<dbReference type="Pfam" id="PF02033">
    <property type="entry name" value="RBFA"/>
    <property type="match status" value="1"/>
</dbReference>
<comment type="caution">
    <text evidence="4">The sequence shown here is derived from an EMBL/GenBank/DDBJ whole genome shotgun (WGS) entry which is preliminary data.</text>
</comment>
<feature type="region of interest" description="Disordered" evidence="3">
    <location>
        <begin position="114"/>
        <end position="146"/>
    </location>
</feature>
<comment type="subunit">
    <text evidence="2">Monomer. Binds 30S ribosomal subunits, but not 50S ribosomal subunits or 70S ribosomes.</text>
</comment>
<comment type="similarity">
    <text evidence="2">Belongs to the RbfA family.</text>
</comment>
<dbReference type="InterPro" id="IPR015946">
    <property type="entry name" value="KH_dom-like_a/b"/>
</dbReference>
<reference evidence="5" key="1">
    <citation type="journal article" date="2019" name="Int. J. Syst. Evol. Microbiol.">
        <title>The Global Catalogue of Microorganisms (GCM) 10K type strain sequencing project: providing services to taxonomists for standard genome sequencing and annotation.</title>
        <authorList>
            <consortium name="The Broad Institute Genomics Platform"/>
            <consortium name="The Broad Institute Genome Sequencing Center for Infectious Disease"/>
            <person name="Wu L."/>
            <person name="Ma J."/>
        </authorList>
    </citation>
    <scope>NUCLEOTIDE SEQUENCE [LARGE SCALE GENOMIC DNA]</scope>
    <source>
        <strain evidence="5">CCUG 48884</strain>
    </source>
</reference>
<evidence type="ECO:0000313" key="5">
    <source>
        <dbReference type="Proteomes" id="UP001597158"/>
    </source>
</evidence>
<dbReference type="PANTHER" id="PTHR33515">
    <property type="entry name" value="RIBOSOME-BINDING FACTOR A, CHLOROPLASTIC-RELATED"/>
    <property type="match status" value="1"/>
</dbReference>
<sequence length="146" mass="16696">MPKEYSRSQRVVEQIRRELAELIRLEVKDPRVGFITLTDVEITPDYAHAKVFFTSMTGEGDVPEIQQGLRRASGFLRRELGRRIRIHTIPELHFHYDRSVEEGSRLSQLIDAVVKEDESRHQDAPSADETGGEHAVGKDDDDKSRA</sequence>
<keyword evidence="5" id="KW-1185">Reference proteome</keyword>
<comment type="subcellular location">
    <subcellularLocation>
        <location evidence="2">Cytoplasm</location>
    </subcellularLocation>
</comment>
<dbReference type="HAMAP" id="MF_00003">
    <property type="entry name" value="RbfA"/>
    <property type="match status" value="1"/>
</dbReference>
<dbReference type="InterPro" id="IPR023799">
    <property type="entry name" value="RbfA_dom_sf"/>
</dbReference>
<accession>A0ABW3WGQ7</accession>
<organism evidence="4 5">
    <name type="scientific">Thauera mechernichensis</name>
    <dbReference type="NCBI Taxonomy" id="82788"/>
    <lineage>
        <taxon>Bacteria</taxon>
        <taxon>Pseudomonadati</taxon>
        <taxon>Pseudomonadota</taxon>
        <taxon>Betaproteobacteria</taxon>
        <taxon>Rhodocyclales</taxon>
        <taxon>Zoogloeaceae</taxon>
        <taxon>Thauera</taxon>
    </lineage>
</organism>
<dbReference type="EMBL" id="JBHTMC010000026">
    <property type="protein sequence ID" value="MFD1264852.1"/>
    <property type="molecule type" value="Genomic_DNA"/>
</dbReference>
<dbReference type="PANTHER" id="PTHR33515:SF1">
    <property type="entry name" value="RIBOSOME-BINDING FACTOR A, CHLOROPLASTIC-RELATED"/>
    <property type="match status" value="1"/>
</dbReference>
<dbReference type="Proteomes" id="UP001597158">
    <property type="component" value="Unassembled WGS sequence"/>
</dbReference>
<gene>
    <name evidence="2 4" type="primary">rbfA</name>
    <name evidence="4" type="ORF">ACFQ4M_14835</name>
</gene>
<proteinExistence type="inferred from homology"/>